<accession>A0A811VDD5</accession>
<proteinExistence type="predicted"/>
<dbReference type="AlphaFoldDB" id="A0A811VDD5"/>
<dbReference type="EMBL" id="CAJHJT010000056">
    <property type="protein sequence ID" value="CAD7012233.1"/>
    <property type="molecule type" value="Genomic_DNA"/>
</dbReference>
<reference evidence="1" key="1">
    <citation type="submission" date="2020-11" db="EMBL/GenBank/DDBJ databases">
        <authorList>
            <person name="Whitehead M."/>
        </authorList>
    </citation>
    <scope>NUCLEOTIDE SEQUENCE</scope>
    <source>
        <strain evidence="1">EGII</strain>
    </source>
</reference>
<evidence type="ECO:0000313" key="1">
    <source>
        <dbReference type="EMBL" id="CAD7012233.1"/>
    </source>
</evidence>
<protein>
    <submittedName>
        <fullName evidence="1">(Mediterranean fruit fly) hypothetical protein</fullName>
    </submittedName>
</protein>
<keyword evidence="2" id="KW-1185">Reference proteome</keyword>
<evidence type="ECO:0000313" key="2">
    <source>
        <dbReference type="Proteomes" id="UP000606786"/>
    </source>
</evidence>
<dbReference type="Proteomes" id="UP000606786">
    <property type="component" value="Unassembled WGS sequence"/>
</dbReference>
<sequence>MLLIRRVRPQCVFNCGHQFLKYFQLNTPKSIVFQTAGSNCTKKKCAHCLIASLIGRSLLFILYTYLCTFSGKPNPIFVIVLCGISMPPTRRQTDTLFFSVCCCCSFIVLHKKPTNILTHTKIHIRNSFVATVGSCSSV</sequence>
<organism evidence="1 2">
    <name type="scientific">Ceratitis capitata</name>
    <name type="common">Mediterranean fruit fly</name>
    <name type="synonym">Tephritis capitata</name>
    <dbReference type="NCBI Taxonomy" id="7213"/>
    <lineage>
        <taxon>Eukaryota</taxon>
        <taxon>Metazoa</taxon>
        <taxon>Ecdysozoa</taxon>
        <taxon>Arthropoda</taxon>
        <taxon>Hexapoda</taxon>
        <taxon>Insecta</taxon>
        <taxon>Pterygota</taxon>
        <taxon>Neoptera</taxon>
        <taxon>Endopterygota</taxon>
        <taxon>Diptera</taxon>
        <taxon>Brachycera</taxon>
        <taxon>Muscomorpha</taxon>
        <taxon>Tephritoidea</taxon>
        <taxon>Tephritidae</taxon>
        <taxon>Ceratitis</taxon>
        <taxon>Ceratitis</taxon>
    </lineage>
</organism>
<comment type="caution">
    <text evidence="1">The sequence shown here is derived from an EMBL/GenBank/DDBJ whole genome shotgun (WGS) entry which is preliminary data.</text>
</comment>
<name>A0A811VDD5_CERCA</name>
<gene>
    <name evidence="1" type="ORF">CCAP1982_LOCUS20330</name>
</gene>